<dbReference type="OrthoDB" id="9792301at2"/>
<evidence type="ECO:0000256" key="21">
    <source>
        <dbReference type="ARBA" id="ARBA00047969"/>
    </source>
</evidence>
<dbReference type="PANTHER" id="PTHR12418:SF19">
    <property type="entry name" value="ACYL-COENZYME A THIOESTERASE THEM4"/>
    <property type="match status" value="1"/>
</dbReference>
<evidence type="ECO:0000313" key="25">
    <source>
        <dbReference type="EMBL" id="SEK06395.1"/>
    </source>
</evidence>
<sequence length="157" mass="16954">MSMRAIQDNYPPEFAHCYGCGAQNPHGHHLKSYLVGDETVARFTPDVRYSGGVPDHVYGGMIASLLDCHGAASAAAFACQKEGLRSGDGSEPIRFVTASLKVDFKRPTPLGIELVIRGRLRSLEGRKAWVDLILNAGELACAVGEMLAIRLPDRTDS</sequence>
<keyword evidence="11" id="KW-0472">Membrane</keyword>
<dbReference type="STRING" id="667676.SAMN05192539_103680"/>
<dbReference type="PANTHER" id="PTHR12418">
    <property type="entry name" value="ACYL-COENZYME A THIOESTERASE THEM4"/>
    <property type="match status" value="1"/>
</dbReference>
<evidence type="ECO:0000256" key="23">
    <source>
        <dbReference type="ARBA" id="ARBA00048180"/>
    </source>
</evidence>
<evidence type="ECO:0000256" key="13">
    <source>
        <dbReference type="ARBA" id="ARBA00035852"/>
    </source>
</evidence>
<keyword evidence="4" id="KW-1003">Cell membrane</keyword>
<dbReference type="EMBL" id="FNYE01000036">
    <property type="protein sequence ID" value="SEK06395.1"/>
    <property type="molecule type" value="Genomic_DNA"/>
</dbReference>
<dbReference type="Gene3D" id="3.10.129.10">
    <property type="entry name" value="Hotdog Thioesterase"/>
    <property type="match status" value="1"/>
</dbReference>
<comment type="similarity">
    <text evidence="15">Belongs to the THEM4/THEM5 thioesterase family.</text>
</comment>
<dbReference type="GO" id="GO:0016790">
    <property type="term" value="F:thiolester hydrolase activity"/>
    <property type="evidence" value="ECO:0007669"/>
    <property type="project" value="UniProtKB-ARBA"/>
</dbReference>
<comment type="subcellular location">
    <subcellularLocation>
        <location evidence="3">Cell projection</location>
        <location evidence="3">Ruffle membrane</location>
    </subcellularLocation>
    <subcellularLocation>
        <location evidence="2">Cytoplasm</location>
    </subcellularLocation>
    <subcellularLocation>
        <location evidence="1">Membrane</location>
        <topology evidence="1">Peripheral membrane protein</topology>
    </subcellularLocation>
</comment>
<dbReference type="InterPro" id="IPR006683">
    <property type="entry name" value="Thioestr_dom"/>
</dbReference>
<organism evidence="25 26">
    <name type="scientific">Paraburkholderia diazotrophica</name>
    <dbReference type="NCBI Taxonomy" id="667676"/>
    <lineage>
        <taxon>Bacteria</taxon>
        <taxon>Pseudomonadati</taxon>
        <taxon>Pseudomonadota</taxon>
        <taxon>Betaproteobacteria</taxon>
        <taxon>Burkholderiales</taxon>
        <taxon>Burkholderiaceae</taxon>
        <taxon>Paraburkholderia</taxon>
    </lineage>
</organism>
<dbReference type="Proteomes" id="UP000198866">
    <property type="component" value="Unassembled WGS sequence"/>
</dbReference>
<comment type="catalytic activity">
    <reaction evidence="23">
        <text>tetradecanoyl-CoA + H2O = tetradecanoate + CoA + H(+)</text>
        <dbReference type="Rhea" id="RHEA:40119"/>
        <dbReference type="ChEBI" id="CHEBI:15377"/>
        <dbReference type="ChEBI" id="CHEBI:15378"/>
        <dbReference type="ChEBI" id="CHEBI:30807"/>
        <dbReference type="ChEBI" id="CHEBI:57287"/>
        <dbReference type="ChEBI" id="CHEBI:57385"/>
    </reaction>
    <physiologicalReaction direction="left-to-right" evidence="23">
        <dbReference type="Rhea" id="RHEA:40120"/>
    </physiologicalReaction>
</comment>
<dbReference type="InterPro" id="IPR029069">
    <property type="entry name" value="HotDog_dom_sf"/>
</dbReference>
<evidence type="ECO:0000256" key="16">
    <source>
        <dbReference type="ARBA" id="ARBA00038848"/>
    </source>
</evidence>
<evidence type="ECO:0000256" key="3">
    <source>
        <dbReference type="ARBA" id="ARBA00004632"/>
    </source>
</evidence>
<comment type="catalytic activity">
    <reaction evidence="13">
        <text>(5Z,8Z,11Z,14Z)-eicosatetraenoyl-CoA + H2O = (5Z,8Z,11Z,14Z)-eicosatetraenoate + CoA + H(+)</text>
        <dbReference type="Rhea" id="RHEA:40151"/>
        <dbReference type="ChEBI" id="CHEBI:15377"/>
        <dbReference type="ChEBI" id="CHEBI:15378"/>
        <dbReference type="ChEBI" id="CHEBI:32395"/>
        <dbReference type="ChEBI" id="CHEBI:57287"/>
        <dbReference type="ChEBI" id="CHEBI:57368"/>
    </reaction>
    <physiologicalReaction direction="left-to-right" evidence="13">
        <dbReference type="Rhea" id="RHEA:40152"/>
    </physiologicalReaction>
</comment>
<evidence type="ECO:0000256" key="10">
    <source>
        <dbReference type="ARBA" id="ARBA00023098"/>
    </source>
</evidence>
<comment type="catalytic activity">
    <reaction evidence="21">
        <text>decanoyl-CoA + H2O = decanoate + CoA + H(+)</text>
        <dbReference type="Rhea" id="RHEA:40059"/>
        <dbReference type="ChEBI" id="CHEBI:15377"/>
        <dbReference type="ChEBI" id="CHEBI:15378"/>
        <dbReference type="ChEBI" id="CHEBI:27689"/>
        <dbReference type="ChEBI" id="CHEBI:57287"/>
        <dbReference type="ChEBI" id="CHEBI:61430"/>
    </reaction>
    <physiologicalReaction direction="left-to-right" evidence="21">
        <dbReference type="Rhea" id="RHEA:40060"/>
    </physiologicalReaction>
</comment>
<keyword evidence="12" id="KW-0966">Cell projection</keyword>
<proteinExistence type="inferred from homology"/>
<evidence type="ECO:0000256" key="2">
    <source>
        <dbReference type="ARBA" id="ARBA00004496"/>
    </source>
</evidence>
<comment type="catalytic activity">
    <reaction evidence="20">
        <text>hexadecanoyl-CoA + H2O = hexadecanoate + CoA + H(+)</text>
        <dbReference type="Rhea" id="RHEA:16645"/>
        <dbReference type="ChEBI" id="CHEBI:7896"/>
        <dbReference type="ChEBI" id="CHEBI:15377"/>
        <dbReference type="ChEBI" id="CHEBI:15378"/>
        <dbReference type="ChEBI" id="CHEBI:57287"/>
        <dbReference type="ChEBI" id="CHEBI:57379"/>
        <dbReference type="EC" id="3.1.2.2"/>
    </reaction>
    <physiologicalReaction direction="left-to-right" evidence="20">
        <dbReference type="Rhea" id="RHEA:16646"/>
    </physiologicalReaction>
</comment>
<keyword evidence="26" id="KW-1185">Reference proteome</keyword>
<evidence type="ECO:0000256" key="11">
    <source>
        <dbReference type="ARBA" id="ARBA00023136"/>
    </source>
</evidence>
<evidence type="ECO:0000256" key="6">
    <source>
        <dbReference type="ARBA" id="ARBA00022703"/>
    </source>
</evidence>
<dbReference type="GO" id="GO:0016020">
    <property type="term" value="C:membrane"/>
    <property type="evidence" value="ECO:0007669"/>
    <property type="project" value="UniProtKB-SubCell"/>
</dbReference>
<evidence type="ECO:0000256" key="4">
    <source>
        <dbReference type="ARBA" id="ARBA00022475"/>
    </source>
</evidence>
<evidence type="ECO:0000256" key="9">
    <source>
        <dbReference type="ARBA" id="ARBA00022946"/>
    </source>
</evidence>
<keyword evidence="6" id="KW-0053">Apoptosis</keyword>
<evidence type="ECO:0000256" key="7">
    <source>
        <dbReference type="ARBA" id="ARBA00022801"/>
    </source>
</evidence>
<dbReference type="InterPro" id="IPR052365">
    <property type="entry name" value="THEM4/THEM5_acyl-CoA_thioest"/>
</dbReference>
<comment type="catalytic activity">
    <reaction evidence="22">
        <text>dodecanoyl-CoA + H2O = dodecanoate + CoA + H(+)</text>
        <dbReference type="Rhea" id="RHEA:30135"/>
        <dbReference type="ChEBI" id="CHEBI:15377"/>
        <dbReference type="ChEBI" id="CHEBI:15378"/>
        <dbReference type="ChEBI" id="CHEBI:18262"/>
        <dbReference type="ChEBI" id="CHEBI:57287"/>
        <dbReference type="ChEBI" id="CHEBI:57375"/>
    </reaction>
    <physiologicalReaction direction="left-to-right" evidence="22">
        <dbReference type="Rhea" id="RHEA:30136"/>
    </physiologicalReaction>
</comment>
<keyword evidence="8" id="KW-0276">Fatty acid metabolism</keyword>
<evidence type="ECO:0000256" key="5">
    <source>
        <dbReference type="ARBA" id="ARBA00022490"/>
    </source>
</evidence>
<dbReference type="GO" id="GO:0005737">
    <property type="term" value="C:cytoplasm"/>
    <property type="evidence" value="ECO:0007669"/>
    <property type="project" value="UniProtKB-SubCell"/>
</dbReference>
<evidence type="ECO:0000256" key="17">
    <source>
        <dbReference type="ARBA" id="ARBA00040123"/>
    </source>
</evidence>
<evidence type="ECO:0000256" key="1">
    <source>
        <dbReference type="ARBA" id="ARBA00004170"/>
    </source>
</evidence>
<protein>
    <recommendedName>
        <fullName evidence="17">Acyl-coenzyme A thioesterase THEM4</fullName>
        <ecNumber evidence="16">3.1.2.2</ecNumber>
    </recommendedName>
    <alternativeName>
        <fullName evidence="18">Thioesterase superfamily member 4</fullName>
    </alternativeName>
</protein>
<evidence type="ECO:0000256" key="12">
    <source>
        <dbReference type="ARBA" id="ARBA00023273"/>
    </source>
</evidence>
<dbReference type="AlphaFoldDB" id="A0A1H7E709"/>
<keyword evidence="10" id="KW-0443">Lipid metabolism</keyword>
<reference evidence="26" key="1">
    <citation type="submission" date="2016-10" db="EMBL/GenBank/DDBJ databases">
        <authorList>
            <person name="Varghese N."/>
            <person name="Submissions S."/>
        </authorList>
    </citation>
    <scope>NUCLEOTIDE SEQUENCE [LARGE SCALE GENOMIC DNA]</scope>
    <source>
        <strain evidence="26">LMG 26031</strain>
    </source>
</reference>
<evidence type="ECO:0000256" key="22">
    <source>
        <dbReference type="ARBA" id="ARBA00048074"/>
    </source>
</evidence>
<name>A0A1H7E709_9BURK</name>
<dbReference type="SUPFAM" id="SSF54637">
    <property type="entry name" value="Thioesterase/thiol ester dehydrase-isomerase"/>
    <property type="match status" value="1"/>
</dbReference>
<dbReference type="CDD" id="cd03443">
    <property type="entry name" value="PaaI_thioesterase"/>
    <property type="match status" value="1"/>
</dbReference>
<evidence type="ECO:0000256" key="14">
    <source>
        <dbReference type="ARBA" id="ARBA00037002"/>
    </source>
</evidence>
<comment type="catalytic activity">
    <reaction evidence="19">
        <text>octanoyl-CoA + H2O = octanoate + CoA + H(+)</text>
        <dbReference type="Rhea" id="RHEA:30143"/>
        <dbReference type="ChEBI" id="CHEBI:15377"/>
        <dbReference type="ChEBI" id="CHEBI:15378"/>
        <dbReference type="ChEBI" id="CHEBI:25646"/>
        <dbReference type="ChEBI" id="CHEBI:57287"/>
        <dbReference type="ChEBI" id="CHEBI:57386"/>
    </reaction>
    <physiologicalReaction direction="left-to-right" evidence="19">
        <dbReference type="Rhea" id="RHEA:30144"/>
    </physiologicalReaction>
</comment>
<evidence type="ECO:0000256" key="15">
    <source>
        <dbReference type="ARBA" id="ARBA00038456"/>
    </source>
</evidence>
<evidence type="ECO:0000256" key="8">
    <source>
        <dbReference type="ARBA" id="ARBA00022832"/>
    </source>
</evidence>
<dbReference type="GO" id="GO:0006631">
    <property type="term" value="P:fatty acid metabolic process"/>
    <property type="evidence" value="ECO:0007669"/>
    <property type="project" value="UniProtKB-KW"/>
</dbReference>
<keyword evidence="5" id="KW-0963">Cytoplasm</keyword>
<evidence type="ECO:0000256" key="20">
    <source>
        <dbReference type="ARBA" id="ARBA00047734"/>
    </source>
</evidence>
<evidence type="ECO:0000313" key="26">
    <source>
        <dbReference type="Proteomes" id="UP000198866"/>
    </source>
</evidence>
<gene>
    <name evidence="25" type="ORF">SAMN05192539_103680</name>
</gene>
<comment type="catalytic activity">
    <reaction evidence="14">
        <text>(9Z)-octadecenoyl-CoA + H2O = (9Z)-octadecenoate + CoA + H(+)</text>
        <dbReference type="Rhea" id="RHEA:40139"/>
        <dbReference type="ChEBI" id="CHEBI:15377"/>
        <dbReference type="ChEBI" id="CHEBI:15378"/>
        <dbReference type="ChEBI" id="CHEBI:30823"/>
        <dbReference type="ChEBI" id="CHEBI:57287"/>
        <dbReference type="ChEBI" id="CHEBI:57387"/>
    </reaction>
    <physiologicalReaction direction="left-to-right" evidence="14">
        <dbReference type="Rhea" id="RHEA:40140"/>
    </physiologicalReaction>
</comment>
<keyword evidence="7" id="KW-0378">Hydrolase</keyword>
<keyword evidence="9" id="KW-0809">Transit peptide</keyword>
<accession>A0A1H7E709</accession>
<dbReference type="EC" id="3.1.2.2" evidence="16"/>
<evidence type="ECO:0000259" key="24">
    <source>
        <dbReference type="Pfam" id="PF03061"/>
    </source>
</evidence>
<feature type="domain" description="Thioesterase" evidence="24">
    <location>
        <begin position="56"/>
        <end position="128"/>
    </location>
</feature>
<evidence type="ECO:0000256" key="19">
    <source>
        <dbReference type="ARBA" id="ARBA00047588"/>
    </source>
</evidence>
<dbReference type="Pfam" id="PF03061">
    <property type="entry name" value="4HBT"/>
    <property type="match status" value="1"/>
</dbReference>
<evidence type="ECO:0000256" key="18">
    <source>
        <dbReference type="ARBA" id="ARBA00043210"/>
    </source>
</evidence>